<evidence type="ECO:0000313" key="2">
    <source>
        <dbReference type="EMBL" id="MZP30369.1"/>
    </source>
</evidence>
<accession>A0A845L566</accession>
<dbReference type="Pfam" id="PF09704">
    <property type="entry name" value="Cas_Cas5d"/>
    <property type="match status" value="1"/>
</dbReference>
<organism evidence="2 3">
    <name type="scientific">Heliomicrobium undosum</name>
    <dbReference type="NCBI Taxonomy" id="121734"/>
    <lineage>
        <taxon>Bacteria</taxon>
        <taxon>Bacillati</taxon>
        <taxon>Bacillota</taxon>
        <taxon>Clostridia</taxon>
        <taxon>Eubacteriales</taxon>
        <taxon>Heliobacteriaceae</taxon>
        <taxon>Heliomicrobium</taxon>
    </lineage>
</organism>
<evidence type="ECO:0000313" key="3">
    <source>
        <dbReference type="Proteomes" id="UP000463470"/>
    </source>
</evidence>
<comment type="caution">
    <text evidence="2">The sequence shown here is derived from an EMBL/GenBank/DDBJ whole genome shotgun (WGS) entry which is preliminary data.</text>
</comment>
<dbReference type="RefSeq" id="WP_161258889.1">
    <property type="nucleotide sequence ID" value="NZ_WXEY01000012.1"/>
</dbReference>
<sequence length="227" mass="25829">MNTLLIPLIGPMQSWGSRSRFDDRDTQLAPTKSAVIGLLCAALGRRREEEISDLTTMRFGVRIDAPGRAFRDFQTAQNVIKADGTGKTSVTSSRHYLAGARFIAGFESDNLCLLREVEQALRSPKFTLCLGRKSFPLTVPPYFPKGSIREHRPLETALQQEPWRYLDEIELPAKPRRLPVLFEAENGEILISDLPISFSQRTFRQRRLTLEYVEVSNEVEKWCTCPN</sequence>
<dbReference type="EMBL" id="WXEY01000012">
    <property type="protein sequence ID" value="MZP30369.1"/>
    <property type="molecule type" value="Genomic_DNA"/>
</dbReference>
<keyword evidence="1" id="KW-0051">Antiviral defense</keyword>
<protein>
    <submittedName>
        <fullName evidence="2">Type I-E CRISPR-associated protein Cas5/CasD</fullName>
    </submittedName>
</protein>
<dbReference type="GO" id="GO:0051607">
    <property type="term" value="P:defense response to virus"/>
    <property type="evidence" value="ECO:0007669"/>
    <property type="project" value="UniProtKB-KW"/>
</dbReference>
<dbReference type="Gene3D" id="3.30.70.2660">
    <property type="match status" value="1"/>
</dbReference>
<name>A0A845L566_9FIRM</name>
<dbReference type="InterPro" id="IPR010147">
    <property type="entry name" value="CRISPR-assoc_prot_CasD"/>
</dbReference>
<dbReference type="NCBIfam" id="TIGR01868">
    <property type="entry name" value="casD_Cas5e"/>
    <property type="match status" value="1"/>
</dbReference>
<dbReference type="InterPro" id="IPR013422">
    <property type="entry name" value="CRISPR-assoc_prot_Cas5_N"/>
</dbReference>
<reference evidence="2 3" key="1">
    <citation type="submission" date="2020-01" db="EMBL/GenBank/DDBJ databases">
        <title>Whole-genome sequence of Heliobacterium undosum DSM 13378.</title>
        <authorList>
            <person name="Kyndt J.A."/>
            <person name="Meyer T.E."/>
        </authorList>
    </citation>
    <scope>NUCLEOTIDE SEQUENCE [LARGE SCALE GENOMIC DNA]</scope>
    <source>
        <strain evidence="2 3">DSM 13378</strain>
    </source>
</reference>
<dbReference type="InterPro" id="IPR021124">
    <property type="entry name" value="CRISPR-assoc_prot_Cas5"/>
</dbReference>
<proteinExistence type="predicted"/>
<dbReference type="AlphaFoldDB" id="A0A845L566"/>
<dbReference type="GO" id="GO:0003723">
    <property type="term" value="F:RNA binding"/>
    <property type="evidence" value="ECO:0007669"/>
    <property type="project" value="InterPro"/>
</dbReference>
<gene>
    <name evidence="2" type="primary">cas5e</name>
    <name evidence="2" type="ORF">GTO91_11665</name>
</gene>
<dbReference type="Proteomes" id="UP000463470">
    <property type="component" value="Unassembled WGS sequence"/>
</dbReference>
<dbReference type="CDD" id="cd09756">
    <property type="entry name" value="Cas5_I-E"/>
    <property type="match status" value="1"/>
</dbReference>
<dbReference type="NCBIfam" id="TIGR02593">
    <property type="entry name" value="CRISPR_cas5"/>
    <property type="match status" value="1"/>
</dbReference>
<keyword evidence="3" id="KW-1185">Reference proteome</keyword>
<dbReference type="GO" id="GO:0043571">
    <property type="term" value="P:maintenance of CRISPR repeat elements"/>
    <property type="evidence" value="ECO:0007669"/>
    <property type="project" value="InterPro"/>
</dbReference>
<evidence type="ECO:0000256" key="1">
    <source>
        <dbReference type="ARBA" id="ARBA00023118"/>
    </source>
</evidence>
<dbReference type="OrthoDB" id="3189549at2"/>